<feature type="domain" description="Transposase IS116/IS110/IS902 C-terminal" evidence="1">
    <location>
        <begin position="2"/>
        <end position="49"/>
    </location>
</feature>
<reference evidence="2 3" key="1">
    <citation type="submission" date="2014-07" db="EMBL/GenBank/DDBJ databases">
        <title>Methanogenic archaea and the global carbon cycle.</title>
        <authorList>
            <person name="Henriksen J.R."/>
            <person name="Luke J."/>
            <person name="Reinhart S."/>
            <person name="Benedict M.N."/>
            <person name="Youngblut N.D."/>
            <person name="Metcalf M.E."/>
            <person name="Whitaker R.J."/>
            <person name="Metcalf W.W."/>
        </authorList>
    </citation>
    <scope>NUCLEOTIDE SEQUENCE [LARGE SCALE GENOMIC DNA]</scope>
    <source>
        <strain evidence="2 3">T4/M</strain>
    </source>
</reference>
<dbReference type="GO" id="GO:0003677">
    <property type="term" value="F:DNA binding"/>
    <property type="evidence" value="ECO:0007669"/>
    <property type="project" value="InterPro"/>
</dbReference>
<proteinExistence type="predicted"/>
<name>A0A0E3P7W9_9EURY</name>
<organism evidence="2 3">
    <name type="scientific">Methanosarcina siciliae T4/M</name>
    <dbReference type="NCBI Taxonomy" id="1434120"/>
    <lineage>
        <taxon>Archaea</taxon>
        <taxon>Methanobacteriati</taxon>
        <taxon>Methanobacteriota</taxon>
        <taxon>Stenosarchaea group</taxon>
        <taxon>Methanomicrobia</taxon>
        <taxon>Methanosarcinales</taxon>
        <taxon>Methanosarcinaceae</taxon>
        <taxon>Methanosarcina</taxon>
    </lineage>
</organism>
<evidence type="ECO:0000259" key="1">
    <source>
        <dbReference type="Pfam" id="PF02371"/>
    </source>
</evidence>
<evidence type="ECO:0000313" key="2">
    <source>
        <dbReference type="EMBL" id="AKB29003.1"/>
    </source>
</evidence>
<dbReference type="PANTHER" id="PTHR33055">
    <property type="entry name" value="TRANSPOSASE FOR INSERTION SEQUENCE ELEMENT IS1111A"/>
    <property type="match status" value="1"/>
</dbReference>
<evidence type="ECO:0000313" key="3">
    <source>
        <dbReference type="Proteomes" id="UP000033111"/>
    </source>
</evidence>
<dbReference type="HOGENOM" id="CLU_187356_0_0_2"/>
<accession>A0A0E3P7W9</accession>
<sequence>MEILVSVLGVGELGAATLIAEIGDFKGFSSGNKLASWLGIVPNVYQSASRLV</sequence>
<dbReference type="Pfam" id="PF02371">
    <property type="entry name" value="Transposase_20"/>
    <property type="match status" value="1"/>
</dbReference>
<dbReference type="AlphaFoldDB" id="A0A0E3P7W9"/>
<dbReference type="InterPro" id="IPR047650">
    <property type="entry name" value="Transpos_IS110"/>
</dbReference>
<dbReference type="KEGG" id="msw:MSSIT_2284"/>
<dbReference type="PATRIC" id="fig|1434120.4.peg.2975"/>
<keyword evidence="3" id="KW-1185">Reference proteome</keyword>
<dbReference type="GO" id="GO:0004803">
    <property type="term" value="F:transposase activity"/>
    <property type="evidence" value="ECO:0007669"/>
    <property type="project" value="InterPro"/>
</dbReference>
<dbReference type="Proteomes" id="UP000033111">
    <property type="component" value="Chromosome"/>
</dbReference>
<dbReference type="PANTHER" id="PTHR33055:SF13">
    <property type="entry name" value="TRANSPOSASE"/>
    <property type="match status" value="1"/>
</dbReference>
<dbReference type="InterPro" id="IPR003346">
    <property type="entry name" value="Transposase_20"/>
</dbReference>
<dbReference type="EMBL" id="CP009506">
    <property type="protein sequence ID" value="AKB29003.1"/>
    <property type="molecule type" value="Genomic_DNA"/>
</dbReference>
<gene>
    <name evidence="2" type="ORF">MSSIT_2284</name>
</gene>
<dbReference type="GO" id="GO:0006313">
    <property type="term" value="P:DNA transposition"/>
    <property type="evidence" value="ECO:0007669"/>
    <property type="project" value="InterPro"/>
</dbReference>
<protein>
    <submittedName>
        <fullName evidence="2">Mobile element protein</fullName>
    </submittedName>
</protein>